<keyword evidence="6" id="KW-1185">Reference proteome</keyword>
<proteinExistence type="inferred from homology"/>
<dbReference type="HAMAP" id="MF_00434">
    <property type="entry name" value="Pterin_4_alpha"/>
    <property type="match status" value="1"/>
</dbReference>
<comment type="catalytic activity">
    <reaction evidence="1 4">
        <text>(4aS,6R)-4a-hydroxy-L-erythro-5,6,7,8-tetrahydrobiopterin = (6R)-L-erythro-6,7-dihydrobiopterin + H2O</text>
        <dbReference type="Rhea" id="RHEA:11920"/>
        <dbReference type="ChEBI" id="CHEBI:15377"/>
        <dbReference type="ChEBI" id="CHEBI:15642"/>
        <dbReference type="ChEBI" id="CHEBI:43120"/>
        <dbReference type="EC" id="4.2.1.96"/>
    </reaction>
</comment>
<sequence length="106" mass="12114">MSILTDELLDEALAHVPGWVFTNNGIVKQFVFVDFNETMEVITKIATAADEMNHHPEWSNVYNKLAIRLTTHDSNGVTTKDIRLAHAIEKIIKEIPFKEPRKIENV</sequence>
<keyword evidence="3 4" id="KW-0456">Lyase</keyword>
<dbReference type="Proteomes" id="UP001460072">
    <property type="component" value="Unassembled WGS sequence"/>
</dbReference>
<dbReference type="InterPro" id="IPR001533">
    <property type="entry name" value="Pterin_deHydtase"/>
</dbReference>
<evidence type="ECO:0000256" key="4">
    <source>
        <dbReference type="HAMAP-Rule" id="MF_00434"/>
    </source>
</evidence>
<comment type="similarity">
    <text evidence="2 4">Belongs to the pterin-4-alpha-carbinolamine dehydratase family.</text>
</comment>
<organism evidence="5 6">
    <name type="scientific">Flavobacterium aureirubrum</name>
    <dbReference type="NCBI Taxonomy" id="3133147"/>
    <lineage>
        <taxon>Bacteria</taxon>
        <taxon>Pseudomonadati</taxon>
        <taxon>Bacteroidota</taxon>
        <taxon>Flavobacteriia</taxon>
        <taxon>Flavobacteriales</taxon>
        <taxon>Flavobacteriaceae</taxon>
        <taxon>Flavobacterium</taxon>
    </lineage>
</organism>
<dbReference type="PANTHER" id="PTHR12599">
    <property type="entry name" value="PTERIN-4-ALPHA-CARBINOLAMINE DEHYDRATASE"/>
    <property type="match status" value="1"/>
</dbReference>
<dbReference type="EC" id="4.2.1.96" evidence="4"/>
<dbReference type="EMBL" id="JBCGDO010000021">
    <property type="protein sequence ID" value="MEM0543576.1"/>
    <property type="molecule type" value="Genomic_DNA"/>
</dbReference>
<evidence type="ECO:0000256" key="1">
    <source>
        <dbReference type="ARBA" id="ARBA00001554"/>
    </source>
</evidence>
<evidence type="ECO:0000313" key="5">
    <source>
        <dbReference type="EMBL" id="MEM0543576.1"/>
    </source>
</evidence>
<comment type="caution">
    <text evidence="5">The sequence shown here is derived from an EMBL/GenBank/DDBJ whole genome shotgun (WGS) entry which is preliminary data.</text>
</comment>
<dbReference type="SUPFAM" id="SSF55248">
    <property type="entry name" value="PCD-like"/>
    <property type="match status" value="1"/>
</dbReference>
<gene>
    <name evidence="5" type="ORF">WFZ85_13210</name>
</gene>
<name>A0ABU9N8F9_9FLAO</name>
<dbReference type="RefSeq" id="WP_342696767.1">
    <property type="nucleotide sequence ID" value="NZ_JBCGDO010000021.1"/>
</dbReference>
<accession>A0ABU9N8F9</accession>
<protein>
    <recommendedName>
        <fullName evidence="4">Putative pterin-4-alpha-carbinolamine dehydratase</fullName>
        <shortName evidence="4">PHS</shortName>
        <ecNumber evidence="4">4.2.1.96</ecNumber>
    </recommendedName>
    <alternativeName>
        <fullName evidence="4">4-alpha-hydroxy-tetrahydropterin dehydratase</fullName>
    </alternativeName>
    <alternativeName>
        <fullName evidence="4">Pterin carbinolamine dehydratase</fullName>
        <shortName evidence="4">PCD</shortName>
    </alternativeName>
</protein>
<reference evidence="5 6" key="1">
    <citation type="submission" date="2024-03" db="EMBL/GenBank/DDBJ databases">
        <title>Two novel species of the genus Flavobacterium exhibiting potentially degradation of complex polysaccharides.</title>
        <authorList>
            <person name="Lian X."/>
        </authorList>
    </citation>
    <scope>NUCLEOTIDE SEQUENCE [LARGE SCALE GENOMIC DNA]</scope>
    <source>
        <strain evidence="6">j3</strain>
    </source>
</reference>
<dbReference type="InterPro" id="IPR036428">
    <property type="entry name" value="PCD_sf"/>
</dbReference>
<evidence type="ECO:0000256" key="2">
    <source>
        <dbReference type="ARBA" id="ARBA00006472"/>
    </source>
</evidence>
<dbReference type="Gene3D" id="3.30.1360.20">
    <property type="entry name" value="Transcriptional coactivator/pterin dehydratase"/>
    <property type="match status" value="1"/>
</dbReference>
<evidence type="ECO:0000313" key="6">
    <source>
        <dbReference type="Proteomes" id="UP001460072"/>
    </source>
</evidence>
<dbReference type="NCBIfam" id="NF002017">
    <property type="entry name" value="PRK00823.1-2"/>
    <property type="match status" value="1"/>
</dbReference>
<dbReference type="GO" id="GO:0008124">
    <property type="term" value="F:4-alpha-hydroxytetrahydrobiopterin dehydratase activity"/>
    <property type="evidence" value="ECO:0007669"/>
    <property type="project" value="UniProtKB-EC"/>
</dbReference>
<evidence type="ECO:0000256" key="3">
    <source>
        <dbReference type="ARBA" id="ARBA00023239"/>
    </source>
</evidence>
<dbReference type="Pfam" id="PF01329">
    <property type="entry name" value="Pterin_4a"/>
    <property type="match status" value="1"/>
</dbReference>
<dbReference type="PANTHER" id="PTHR12599:SF0">
    <property type="entry name" value="PTERIN-4-ALPHA-CARBINOLAMINE DEHYDRATASE"/>
    <property type="match status" value="1"/>
</dbReference>